<comment type="caution">
    <text evidence="1">The sequence shown here is derived from an EMBL/GenBank/DDBJ whole genome shotgun (WGS) entry which is preliminary data.</text>
</comment>
<gene>
    <name evidence="1" type="ORF">AB1300_03535</name>
</gene>
<sequence length="41" mass="4605">MKRARCYDGVATSEWESMRNAAAVAPSHGFKEVDYFHCPSV</sequence>
<dbReference type="Proteomes" id="UP001558534">
    <property type="component" value="Unassembled WGS sequence"/>
</dbReference>
<name>A0ABV3VTG3_9BACI</name>
<evidence type="ECO:0000313" key="1">
    <source>
        <dbReference type="EMBL" id="MEX3744198.1"/>
    </source>
</evidence>
<accession>A0ABV3VTG3</accession>
<keyword evidence="2" id="KW-1185">Reference proteome</keyword>
<evidence type="ECO:0000313" key="2">
    <source>
        <dbReference type="Proteomes" id="UP001558534"/>
    </source>
</evidence>
<reference evidence="1 2" key="1">
    <citation type="submission" date="2024-07" db="EMBL/GenBank/DDBJ databases">
        <title>Characterization of a bacterium isolated from hydrolysated instant sea cucumber by whole-genome sequencing and metabolomics.</title>
        <authorList>
            <person name="Luo X."/>
            <person name="Zhang Z."/>
            <person name="Zheng Z."/>
            <person name="Zhang W."/>
            <person name="Ming T."/>
            <person name="Jiao L."/>
            <person name="Su X."/>
            <person name="Kong F."/>
            <person name="Xu J."/>
        </authorList>
    </citation>
    <scope>NUCLEOTIDE SEQUENCE [LARGE SCALE GENOMIC DNA]</scope>
    <source>
        <strain evidence="1 2">XL-2024</strain>
    </source>
</reference>
<proteinExistence type="predicted"/>
<organism evidence="1 2">
    <name type="scientific">Lysinibacillus xylanilyticus</name>
    <dbReference type="NCBI Taxonomy" id="582475"/>
    <lineage>
        <taxon>Bacteria</taxon>
        <taxon>Bacillati</taxon>
        <taxon>Bacillota</taxon>
        <taxon>Bacilli</taxon>
        <taxon>Bacillales</taxon>
        <taxon>Bacillaceae</taxon>
        <taxon>Lysinibacillus</taxon>
    </lineage>
</organism>
<dbReference type="RefSeq" id="WP_368635223.1">
    <property type="nucleotide sequence ID" value="NZ_JBFRHK010000002.1"/>
</dbReference>
<dbReference type="EMBL" id="JBFRHK010000002">
    <property type="protein sequence ID" value="MEX3744198.1"/>
    <property type="molecule type" value="Genomic_DNA"/>
</dbReference>
<protein>
    <submittedName>
        <fullName evidence="1">Uncharacterized protein</fullName>
    </submittedName>
</protein>